<evidence type="ECO:0000256" key="2">
    <source>
        <dbReference type="ARBA" id="ARBA00022670"/>
    </source>
</evidence>
<feature type="domain" description="Peptidase S8/S53" evidence="8">
    <location>
        <begin position="124"/>
        <end position="368"/>
    </location>
</feature>
<organism evidence="9 10">
    <name type="scientific">Halomarina salina</name>
    <dbReference type="NCBI Taxonomy" id="1872699"/>
    <lineage>
        <taxon>Archaea</taxon>
        <taxon>Methanobacteriati</taxon>
        <taxon>Methanobacteriota</taxon>
        <taxon>Stenosarchaea group</taxon>
        <taxon>Halobacteria</taxon>
        <taxon>Halobacteriales</taxon>
        <taxon>Natronomonadaceae</taxon>
        <taxon>Halomarina</taxon>
    </lineage>
</organism>
<dbReference type="RefSeq" id="WP_247419150.1">
    <property type="nucleotide sequence ID" value="NZ_JALLGW010000002.1"/>
</dbReference>
<dbReference type="Pfam" id="PF00082">
    <property type="entry name" value="Peptidase_S8"/>
    <property type="match status" value="1"/>
</dbReference>
<dbReference type="CDD" id="cd07477">
    <property type="entry name" value="Peptidases_S8_Subtilisin_subset"/>
    <property type="match status" value="1"/>
</dbReference>
<dbReference type="InterPro" id="IPR036852">
    <property type="entry name" value="Peptidase_S8/S53_dom_sf"/>
</dbReference>
<dbReference type="InterPro" id="IPR000209">
    <property type="entry name" value="Peptidase_S8/S53_dom"/>
</dbReference>
<dbReference type="InterPro" id="IPR037045">
    <property type="entry name" value="S8pro/Inhibitor_I9_sf"/>
</dbReference>
<keyword evidence="2 6" id="KW-0645">Protease</keyword>
<dbReference type="PANTHER" id="PTHR43806:SF11">
    <property type="entry name" value="CEREVISIN-RELATED"/>
    <property type="match status" value="1"/>
</dbReference>
<dbReference type="InterPro" id="IPR006311">
    <property type="entry name" value="TAT_signal"/>
</dbReference>
<dbReference type="PROSITE" id="PS51892">
    <property type="entry name" value="SUBTILASE"/>
    <property type="match status" value="1"/>
</dbReference>
<keyword evidence="10" id="KW-1185">Reference proteome</keyword>
<name>A0ABD5RIL2_9EURY</name>
<dbReference type="PROSITE" id="PS00138">
    <property type="entry name" value="SUBTILASE_SER"/>
    <property type="match status" value="1"/>
</dbReference>
<evidence type="ECO:0000256" key="7">
    <source>
        <dbReference type="RuleBase" id="RU003355"/>
    </source>
</evidence>
<keyword evidence="5 6" id="KW-0720">Serine protease</keyword>
<feature type="active site" description="Charge relay system" evidence="6">
    <location>
        <position position="133"/>
    </location>
</feature>
<dbReference type="Gene3D" id="3.30.70.80">
    <property type="entry name" value="Peptidase S8 propeptide/proteinase inhibitor I9"/>
    <property type="match status" value="1"/>
</dbReference>
<proteinExistence type="inferred from homology"/>
<dbReference type="Proteomes" id="UP001596099">
    <property type="component" value="Unassembled WGS sequence"/>
</dbReference>
<keyword evidence="3" id="KW-0479">Metal-binding</keyword>
<gene>
    <name evidence="9" type="ORF">ACFPYI_03110</name>
</gene>
<dbReference type="SUPFAM" id="SSF54897">
    <property type="entry name" value="Protease propeptides/inhibitors"/>
    <property type="match status" value="1"/>
</dbReference>
<sequence>MSREHTTRRTVLKTIGAGAAGTGLLGTASAEAADRGNFVVGVTEGKNLGFVRDQANSVKRELHFGRQGKAVAGNFAQAAINGLLNNPHVRYIEPDGQMHAIAQSTPWGIDRVDADVAHDNGSTGEGADVAIVDTGIDSDHPDLQANLGEGVAVTGCGDGGFTCFFSGNDNTCNEAWDDDNDHGTHCAGIANAVNNSEGVVGVSTQATLHAVKVLDCAGSGAFSDIAAGIEAVADNGWDVASMSLGADSGSQTVKDACQYAADEGVFLVAAAGNSGPCSDCVGYPAAYDTVMAVSSTNESDGLSEFSSTGPEVEIAAPGSNINSTVPGGYAEFSGTSMACPHVAGAAGQLIADGSSASGTRTQLKDTAEDVGLAENESGSGLLDVAASLGYDSSDST</sequence>
<feature type="active site" description="Charge relay system" evidence="6">
    <location>
        <position position="182"/>
    </location>
</feature>
<dbReference type="InterPro" id="IPR023827">
    <property type="entry name" value="Peptidase_S8_Asp-AS"/>
</dbReference>
<dbReference type="InterPro" id="IPR034202">
    <property type="entry name" value="Subtilisin_Carlsberg-like"/>
</dbReference>
<dbReference type="GO" id="GO:0046872">
    <property type="term" value="F:metal ion binding"/>
    <property type="evidence" value="ECO:0007669"/>
    <property type="project" value="UniProtKB-KW"/>
</dbReference>
<dbReference type="InterPro" id="IPR023828">
    <property type="entry name" value="Peptidase_S8_Ser-AS"/>
</dbReference>
<evidence type="ECO:0000313" key="9">
    <source>
        <dbReference type="EMBL" id="MFC5970310.1"/>
    </source>
</evidence>
<protein>
    <submittedName>
        <fullName evidence="9">S8 family peptidase</fullName>
    </submittedName>
</protein>
<dbReference type="InterPro" id="IPR015500">
    <property type="entry name" value="Peptidase_S8_subtilisin-rel"/>
</dbReference>
<evidence type="ECO:0000256" key="6">
    <source>
        <dbReference type="PROSITE-ProRule" id="PRU01240"/>
    </source>
</evidence>
<keyword evidence="4 6" id="KW-0378">Hydrolase</keyword>
<evidence type="ECO:0000259" key="8">
    <source>
        <dbReference type="Pfam" id="PF00082"/>
    </source>
</evidence>
<dbReference type="EMBL" id="JBHSQH010000001">
    <property type="protein sequence ID" value="MFC5970310.1"/>
    <property type="molecule type" value="Genomic_DNA"/>
</dbReference>
<evidence type="ECO:0000256" key="3">
    <source>
        <dbReference type="ARBA" id="ARBA00022723"/>
    </source>
</evidence>
<dbReference type="GO" id="GO:0004252">
    <property type="term" value="F:serine-type endopeptidase activity"/>
    <property type="evidence" value="ECO:0007669"/>
    <property type="project" value="UniProtKB-UniRule"/>
</dbReference>
<accession>A0ABD5RIL2</accession>
<comment type="similarity">
    <text evidence="1 6 7">Belongs to the peptidase S8 family.</text>
</comment>
<evidence type="ECO:0000256" key="5">
    <source>
        <dbReference type="ARBA" id="ARBA00022825"/>
    </source>
</evidence>
<dbReference type="PROSITE" id="PS00136">
    <property type="entry name" value="SUBTILASE_ASP"/>
    <property type="match status" value="1"/>
</dbReference>
<evidence type="ECO:0000313" key="10">
    <source>
        <dbReference type="Proteomes" id="UP001596099"/>
    </source>
</evidence>
<dbReference type="InterPro" id="IPR050131">
    <property type="entry name" value="Peptidase_S8_subtilisin-like"/>
</dbReference>
<evidence type="ECO:0000256" key="4">
    <source>
        <dbReference type="ARBA" id="ARBA00022801"/>
    </source>
</evidence>
<dbReference type="PANTHER" id="PTHR43806">
    <property type="entry name" value="PEPTIDASE S8"/>
    <property type="match status" value="1"/>
</dbReference>
<comment type="caution">
    <text evidence="9">The sequence shown here is derived from an EMBL/GenBank/DDBJ whole genome shotgun (WGS) entry which is preliminary data.</text>
</comment>
<dbReference type="AlphaFoldDB" id="A0ABD5RIL2"/>
<dbReference type="PRINTS" id="PR00723">
    <property type="entry name" value="SUBTILISIN"/>
</dbReference>
<dbReference type="SUPFAM" id="SSF52743">
    <property type="entry name" value="Subtilisin-like"/>
    <property type="match status" value="1"/>
</dbReference>
<reference evidence="9 10" key="1">
    <citation type="journal article" date="2019" name="Int. J. Syst. Evol. Microbiol.">
        <title>The Global Catalogue of Microorganisms (GCM) 10K type strain sequencing project: providing services to taxonomists for standard genome sequencing and annotation.</title>
        <authorList>
            <consortium name="The Broad Institute Genomics Platform"/>
            <consortium name="The Broad Institute Genome Sequencing Center for Infectious Disease"/>
            <person name="Wu L."/>
            <person name="Ma J."/>
        </authorList>
    </citation>
    <scope>NUCLEOTIDE SEQUENCE [LARGE SCALE GENOMIC DNA]</scope>
    <source>
        <strain evidence="9 10">CGMCC 1.12543</strain>
    </source>
</reference>
<dbReference type="GO" id="GO:0006508">
    <property type="term" value="P:proteolysis"/>
    <property type="evidence" value="ECO:0007669"/>
    <property type="project" value="UniProtKB-KW"/>
</dbReference>
<feature type="active site" description="Charge relay system" evidence="6">
    <location>
        <position position="336"/>
    </location>
</feature>
<evidence type="ECO:0000256" key="1">
    <source>
        <dbReference type="ARBA" id="ARBA00011073"/>
    </source>
</evidence>
<dbReference type="Gene3D" id="3.40.50.200">
    <property type="entry name" value="Peptidase S8/S53 domain"/>
    <property type="match status" value="1"/>
</dbReference>
<dbReference type="PROSITE" id="PS51318">
    <property type="entry name" value="TAT"/>
    <property type="match status" value="1"/>
</dbReference>